<evidence type="ECO:0000256" key="1">
    <source>
        <dbReference type="ARBA" id="ARBA00009913"/>
    </source>
</evidence>
<organism evidence="3">
    <name type="scientific">uncultured bacterium</name>
    <name type="common">gcode 4</name>
    <dbReference type="NCBI Taxonomy" id="1234023"/>
    <lineage>
        <taxon>Bacteria</taxon>
        <taxon>environmental samples</taxon>
    </lineage>
</organism>
<dbReference type="CDD" id="cd03768">
    <property type="entry name" value="SR_ResInv"/>
    <property type="match status" value="1"/>
</dbReference>
<dbReference type="SUPFAM" id="SSF53041">
    <property type="entry name" value="Resolvase-like"/>
    <property type="match status" value="1"/>
</dbReference>
<dbReference type="InterPro" id="IPR050639">
    <property type="entry name" value="SSR_resolvase"/>
</dbReference>
<comment type="caution">
    <text evidence="3">The sequence shown here is derived from an EMBL/GenBank/DDBJ whole genome shotgun (WGS) entry which is preliminary data.</text>
</comment>
<accession>K1YMX9</accession>
<dbReference type="PANTHER" id="PTHR30461">
    <property type="entry name" value="DNA-INVERTASE FROM LAMBDOID PROPHAGE"/>
    <property type="match status" value="1"/>
</dbReference>
<dbReference type="Gene3D" id="3.40.50.1390">
    <property type="entry name" value="Resolvase, N-terminal catalytic domain"/>
    <property type="match status" value="1"/>
</dbReference>
<evidence type="ECO:0000259" key="2">
    <source>
        <dbReference type="PROSITE" id="PS51736"/>
    </source>
</evidence>
<protein>
    <submittedName>
        <fullName evidence="3">Resolvase protein</fullName>
    </submittedName>
</protein>
<dbReference type="PANTHER" id="PTHR30461:SF26">
    <property type="entry name" value="RESOLVASE HOMOLOG YNEB"/>
    <property type="match status" value="1"/>
</dbReference>
<dbReference type="PROSITE" id="PS51736">
    <property type="entry name" value="RECOMBINASES_3"/>
    <property type="match status" value="1"/>
</dbReference>
<proteinExistence type="inferred from homology"/>
<dbReference type="AlphaFoldDB" id="K1YMX9"/>
<dbReference type="InterPro" id="IPR006119">
    <property type="entry name" value="Resolv_N"/>
</dbReference>
<dbReference type="GO" id="GO:0000150">
    <property type="term" value="F:DNA strand exchange activity"/>
    <property type="evidence" value="ECO:0007669"/>
    <property type="project" value="InterPro"/>
</dbReference>
<comment type="similarity">
    <text evidence="1">Belongs to the site-specific recombinase resolvase family.</text>
</comment>
<name>K1YMX9_9BACT</name>
<dbReference type="InterPro" id="IPR036162">
    <property type="entry name" value="Resolvase-like_N_sf"/>
</dbReference>
<dbReference type="GO" id="GO:0003677">
    <property type="term" value="F:DNA binding"/>
    <property type="evidence" value="ECO:0007669"/>
    <property type="project" value="InterPro"/>
</dbReference>
<reference evidence="3" key="1">
    <citation type="journal article" date="2012" name="Science">
        <title>Fermentation, hydrogen, and sulfur metabolism in multiple uncultivated bacterial phyla.</title>
        <authorList>
            <person name="Wrighton K.C."/>
            <person name="Thomas B.C."/>
            <person name="Sharon I."/>
            <person name="Miller C.S."/>
            <person name="Castelle C.J."/>
            <person name="VerBerkmoes N.C."/>
            <person name="Wilkins M.J."/>
            <person name="Hettich R.L."/>
            <person name="Lipton M.S."/>
            <person name="Williams K.H."/>
            <person name="Long P.E."/>
            <person name="Banfield J.F."/>
        </authorList>
    </citation>
    <scope>NUCLEOTIDE SEQUENCE [LARGE SCALE GENOMIC DNA]</scope>
</reference>
<gene>
    <name evidence="3" type="ORF">ACD_71C00179G0020</name>
</gene>
<dbReference type="EMBL" id="AMFJ01028910">
    <property type="protein sequence ID" value="EKD44325.1"/>
    <property type="molecule type" value="Genomic_DNA"/>
</dbReference>
<dbReference type="Pfam" id="PF00239">
    <property type="entry name" value="Resolvase"/>
    <property type="match status" value="1"/>
</dbReference>
<dbReference type="SMART" id="SM00857">
    <property type="entry name" value="Resolvase"/>
    <property type="match status" value="1"/>
</dbReference>
<feature type="domain" description="Resolvase/invertase-type recombinase catalytic" evidence="2">
    <location>
        <begin position="15"/>
        <end position="158"/>
    </location>
</feature>
<sequence>MKSLLKSKDEKKIPVAVGYARISTNDTLQKHSLDAQSADIRKYAELYGYKLRKIELEQASWKNLEDRPKLRKLLQDKNFDVIITPKIDRLARNIVDLNLIVSELQEHGKNVAFIENNMDTSTANGRLFLNVIGSFAEFEAKVIGERVKRGMREAKGKWIHVGRPRSKAEREEDEVKKIRILRQRSRLTYTEIAEKLGYSSGSVVRNKMVRFRNKKKEIK</sequence>
<evidence type="ECO:0000313" key="3">
    <source>
        <dbReference type="EMBL" id="EKD44325.1"/>
    </source>
</evidence>